<accession>A0A165LB41</accession>
<keyword evidence="2" id="KW-1185">Reference proteome</keyword>
<evidence type="ECO:0000313" key="1">
    <source>
        <dbReference type="EMBL" id="KZV97624.1"/>
    </source>
</evidence>
<protein>
    <recommendedName>
        <fullName evidence="3">F-box domain-containing protein</fullName>
    </recommendedName>
</protein>
<evidence type="ECO:0008006" key="3">
    <source>
        <dbReference type="Google" id="ProtNLM"/>
    </source>
</evidence>
<gene>
    <name evidence="1" type="ORF">EXIGLDRAFT_764277</name>
</gene>
<reference evidence="1 2" key="1">
    <citation type="journal article" date="2016" name="Mol. Biol. Evol.">
        <title>Comparative Genomics of Early-Diverging Mushroom-Forming Fungi Provides Insights into the Origins of Lignocellulose Decay Capabilities.</title>
        <authorList>
            <person name="Nagy L.G."/>
            <person name="Riley R."/>
            <person name="Tritt A."/>
            <person name="Adam C."/>
            <person name="Daum C."/>
            <person name="Floudas D."/>
            <person name="Sun H."/>
            <person name="Yadav J.S."/>
            <person name="Pangilinan J."/>
            <person name="Larsson K.H."/>
            <person name="Matsuura K."/>
            <person name="Barry K."/>
            <person name="Labutti K."/>
            <person name="Kuo R."/>
            <person name="Ohm R.A."/>
            <person name="Bhattacharya S.S."/>
            <person name="Shirouzu T."/>
            <person name="Yoshinaga Y."/>
            <person name="Martin F.M."/>
            <person name="Grigoriev I.V."/>
            <person name="Hibbett D.S."/>
        </authorList>
    </citation>
    <scope>NUCLEOTIDE SEQUENCE [LARGE SCALE GENOMIC DNA]</scope>
    <source>
        <strain evidence="1 2">HHB12029</strain>
    </source>
</reference>
<proteinExistence type="predicted"/>
<organism evidence="1 2">
    <name type="scientific">Exidia glandulosa HHB12029</name>
    <dbReference type="NCBI Taxonomy" id="1314781"/>
    <lineage>
        <taxon>Eukaryota</taxon>
        <taxon>Fungi</taxon>
        <taxon>Dikarya</taxon>
        <taxon>Basidiomycota</taxon>
        <taxon>Agaricomycotina</taxon>
        <taxon>Agaricomycetes</taxon>
        <taxon>Auriculariales</taxon>
        <taxon>Exidiaceae</taxon>
        <taxon>Exidia</taxon>
    </lineage>
</organism>
<sequence>MSRIRRLVFTKWETGWEDELLHLVRQPAPVLETFWMPEPIPLPIGLFSSFAPRLRTLAVQLDVFDATVSYPSLRGVTRLHLLSHPDDDDSPKPLDRDILLHVLYELPNLVVLTGVTMIDPAADPMPFEDLMDMYDRGLRAVQAVDSPFSGHGMMESLHILPYYLICDVVVSRPSSYTLNYLFRDPLHVQAYTHLTLDRIRSQIVLRTEDGFTRALTECKAYRGFRNLHQVANSLTSLTLAGRVYKSGDEASLPAFPALRMLTIAVHSSDSPPSAMLLRWTCPCLTALCLASIRDKESISIALVETFITEHLIMTAPMLAELRLASVCLLDESIGDVEQNMYGSAPSLLAEKITFTSAILQAAKIEKYGP</sequence>
<dbReference type="Proteomes" id="UP000077266">
    <property type="component" value="Unassembled WGS sequence"/>
</dbReference>
<name>A0A165LB41_EXIGL</name>
<dbReference type="EMBL" id="KV425928">
    <property type="protein sequence ID" value="KZV97624.1"/>
    <property type="molecule type" value="Genomic_DNA"/>
</dbReference>
<dbReference type="AlphaFoldDB" id="A0A165LB41"/>
<evidence type="ECO:0000313" key="2">
    <source>
        <dbReference type="Proteomes" id="UP000077266"/>
    </source>
</evidence>
<dbReference type="InParanoid" id="A0A165LB41"/>